<feature type="compositionally biased region" description="Polar residues" evidence="1">
    <location>
        <begin position="252"/>
        <end position="265"/>
    </location>
</feature>
<feature type="region of interest" description="Disordered" evidence="1">
    <location>
        <begin position="243"/>
        <end position="280"/>
    </location>
</feature>
<accession>A0A8X6M944</accession>
<sequence length="280" mass="30180">MKTQVNSVDSSSGKESTVNSASAVQSSQKSPISTSSSAMSPTSVPGSTNSTTTVSASVVSSTGISQNLRSNSYSGGPSTSPKKTTNNVDKAPLNTKMNSVHSNDSQPAQLPNMSPPTGAPNQKGPAKAKRGVKRKADTTTPLDNLKVEPEMSPPRDPKVAKVSTRRESGRPIKKPSKDLPELPQSSAKPKKGRLTEQLKYCSTVLKELFAKKHAVVLFLFFFCFRFRLLCEIEDLFTKMSDSDESDLDDYFPSSSGSETSEYDITSNEEDSDCDYSLKDA</sequence>
<protein>
    <submittedName>
        <fullName evidence="2">Uncharacterized protein</fullName>
    </submittedName>
</protein>
<dbReference type="GO" id="GO:0000785">
    <property type="term" value="C:chromatin"/>
    <property type="evidence" value="ECO:0007669"/>
    <property type="project" value="TreeGrafter"/>
</dbReference>
<feature type="compositionally biased region" description="Polar residues" evidence="1">
    <location>
        <begin position="1"/>
        <end position="25"/>
    </location>
</feature>
<evidence type="ECO:0000313" key="3">
    <source>
        <dbReference type="Proteomes" id="UP000887013"/>
    </source>
</evidence>
<dbReference type="GO" id="GO:0005634">
    <property type="term" value="C:nucleus"/>
    <property type="evidence" value="ECO:0007669"/>
    <property type="project" value="TreeGrafter"/>
</dbReference>
<dbReference type="PANTHER" id="PTHR22880">
    <property type="entry name" value="FALZ-RELATED BROMODOMAIN-CONTAINING PROTEINS"/>
    <property type="match status" value="1"/>
</dbReference>
<organism evidence="2 3">
    <name type="scientific">Nephila pilipes</name>
    <name type="common">Giant wood spider</name>
    <name type="synonym">Nephila maculata</name>
    <dbReference type="NCBI Taxonomy" id="299642"/>
    <lineage>
        <taxon>Eukaryota</taxon>
        <taxon>Metazoa</taxon>
        <taxon>Ecdysozoa</taxon>
        <taxon>Arthropoda</taxon>
        <taxon>Chelicerata</taxon>
        <taxon>Arachnida</taxon>
        <taxon>Araneae</taxon>
        <taxon>Araneomorphae</taxon>
        <taxon>Entelegynae</taxon>
        <taxon>Araneoidea</taxon>
        <taxon>Nephilidae</taxon>
        <taxon>Nephila</taxon>
    </lineage>
</organism>
<proteinExistence type="predicted"/>
<reference evidence="2" key="1">
    <citation type="submission" date="2020-08" db="EMBL/GenBank/DDBJ databases">
        <title>Multicomponent nature underlies the extraordinary mechanical properties of spider dragline silk.</title>
        <authorList>
            <person name="Kono N."/>
            <person name="Nakamura H."/>
            <person name="Mori M."/>
            <person name="Yoshida Y."/>
            <person name="Ohtoshi R."/>
            <person name="Malay A.D."/>
            <person name="Moran D.A.P."/>
            <person name="Tomita M."/>
            <person name="Numata K."/>
            <person name="Arakawa K."/>
        </authorList>
    </citation>
    <scope>NUCLEOTIDE SEQUENCE</scope>
</reference>
<name>A0A8X6M944_NEPPI</name>
<keyword evidence="3" id="KW-1185">Reference proteome</keyword>
<dbReference type="GO" id="GO:0006338">
    <property type="term" value="P:chromatin remodeling"/>
    <property type="evidence" value="ECO:0007669"/>
    <property type="project" value="TreeGrafter"/>
</dbReference>
<dbReference type="InterPro" id="IPR050935">
    <property type="entry name" value="Bromo_chromatin_reader"/>
</dbReference>
<feature type="compositionally biased region" description="Basic and acidic residues" evidence="1">
    <location>
        <begin position="145"/>
        <end position="180"/>
    </location>
</feature>
<dbReference type="PANTHER" id="PTHR22880:SF225">
    <property type="entry name" value="BROMODOMAIN-CONTAINING PROTEIN BET-1-RELATED"/>
    <property type="match status" value="1"/>
</dbReference>
<dbReference type="OrthoDB" id="6429594at2759"/>
<evidence type="ECO:0000313" key="2">
    <source>
        <dbReference type="EMBL" id="GFS31737.1"/>
    </source>
</evidence>
<feature type="compositionally biased region" description="Polar residues" evidence="1">
    <location>
        <begin position="63"/>
        <end position="88"/>
    </location>
</feature>
<gene>
    <name evidence="2" type="ORF">NPIL_396871</name>
</gene>
<evidence type="ECO:0000256" key="1">
    <source>
        <dbReference type="SAM" id="MobiDB-lite"/>
    </source>
</evidence>
<feature type="region of interest" description="Disordered" evidence="1">
    <location>
        <begin position="1"/>
        <end position="193"/>
    </location>
</feature>
<dbReference type="AlphaFoldDB" id="A0A8X6M944"/>
<feature type="compositionally biased region" description="Low complexity" evidence="1">
    <location>
        <begin position="26"/>
        <end position="62"/>
    </location>
</feature>
<dbReference type="Proteomes" id="UP000887013">
    <property type="component" value="Unassembled WGS sequence"/>
</dbReference>
<feature type="compositionally biased region" description="Polar residues" evidence="1">
    <location>
        <begin position="95"/>
        <end position="112"/>
    </location>
</feature>
<dbReference type="EMBL" id="BMAW01087810">
    <property type="protein sequence ID" value="GFS31737.1"/>
    <property type="molecule type" value="Genomic_DNA"/>
</dbReference>
<comment type="caution">
    <text evidence="2">The sequence shown here is derived from an EMBL/GenBank/DDBJ whole genome shotgun (WGS) entry which is preliminary data.</text>
</comment>
<dbReference type="GO" id="GO:0006355">
    <property type="term" value="P:regulation of DNA-templated transcription"/>
    <property type="evidence" value="ECO:0007669"/>
    <property type="project" value="TreeGrafter"/>
</dbReference>